<protein>
    <submittedName>
        <fullName evidence="5">Hemerythrin domain-containing protein</fullName>
    </submittedName>
</protein>
<dbReference type="Pfam" id="PF01814">
    <property type="entry name" value="Hemerythrin"/>
    <property type="match status" value="1"/>
</dbReference>
<accession>A0ABY5GVD8</accession>
<dbReference type="InterPro" id="IPR012312">
    <property type="entry name" value="Hemerythrin-like"/>
</dbReference>
<dbReference type="EMBL" id="CP073344">
    <property type="protein sequence ID" value="UTW03536.1"/>
    <property type="molecule type" value="Genomic_DNA"/>
</dbReference>
<reference evidence="5" key="1">
    <citation type="submission" date="2021-04" db="EMBL/GenBank/DDBJ databases">
        <title>Oceanospirillales bacteria with DddD are important DMSP degraders in coastal seawater.</title>
        <authorList>
            <person name="Liu J."/>
        </authorList>
    </citation>
    <scope>NUCLEOTIDE SEQUENCE</scope>
    <source>
        <strain evidence="5">GY6</strain>
    </source>
</reference>
<proteinExistence type="inferred from homology"/>
<dbReference type="InterPro" id="IPR035938">
    <property type="entry name" value="Hemerythrin-like_sf"/>
</dbReference>
<keyword evidence="6" id="KW-1185">Reference proteome</keyword>
<sequence length="125" mass="14773">MKRSETLQPLSREHHTALVYAKRLLNLYEQDSEVMLSYWAGVCEGVQSDLNTHFKEEEVLIQGINEPLLDRFKDEHRQLRVLMHAQDAEGLKAFAHLLKGHIRFEERELFPCLETCHYDILQRNL</sequence>
<comment type="similarity">
    <text evidence="1">Belongs to the hemerythrin family.</text>
</comment>
<dbReference type="SUPFAM" id="SSF47188">
    <property type="entry name" value="Hemerythrin-like"/>
    <property type="match status" value="1"/>
</dbReference>
<evidence type="ECO:0000313" key="6">
    <source>
        <dbReference type="Proteomes" id="UP001059950"/>
    </source>
</evidence>
<dbReference type="Gene3D" id="1.20.120.50">
    <property type="entry name" value="Hemerythrin-like"/>
    <property type="match status" value="1"/>
</dbReference>
<feature type="domain" description="Hemerythrin-like" evidence="4">
    <location>
        <begin position="11"/>
        <end position="113"/>
    </location>
</feature>
<dbReference type="Proteomes" id="UP001059950">
    <property type="component" value="Chromosome"/>
</dbReference>
<keyword evidence="3" id="KW-0408">Iron</keyword>
<evidence type="ECO:0000259" key="4">
    <source>
        <dbReference type="Pfam" id="PF01814"/>
    </source>
</evidence>
<evidence type="ECO:0000256" key="1">
    <source>
        <dbReference type="ARBA" id="ARBA00010587"/>
    </source>
</evidence>
<gene>
    <name evidence="5" type="ORF">KDX31_00330</name>
</gene>
<evidence type="ECO:0000256" key="2">
    <source>
        <dbReference type="ARBA" id="ARBA00022723"/>
    </source>
</evidence>
<organism evidence="5 6">
    <name type="scientific">Amphritea atlantica</name>
    <dbReference type="NCBI Taxonomy" id="355243"/>
    <lineage>
        <taxon>Bacteria</taxon>
        <taxon>Pseudomonadati</taxon>
        <taxon>Pseudomonadota</taxon>
        <taxon>Gammaproteobacteria</taxon>
        <taxon>Oceanospirillales</taxon>
        <taxon>Oceanospirillaceae</taxon>
        <taxon>Amphritea</taxon>
    </lineage>
</organism>
<keyword evidence="2" id="KW-0479">Metal-binding</keyword>
<evidence type="ECO:0000256" key="3">
    <source>
        <dbReference type="ARBA" id="ARBA00023004"/>
    </source>
</evidence>
<name>A0ABY5GVD8_9GAMM</name>
<evidence type="ECO:0000313" key="5">
    <source>
        <dbReference type="EMBL" id="UTW03536.1"/>
    </source>
</evidence>